<sequence length="104" mass="11079">GAQAIAHILPRMVSLTSLNVTDNNIGEKGGQALSNALVGCNRIIKLETKLNSLPFGVAKGIHSTLTAHRAEARVTEVEELKAEVEDLTDSISTLPQLEEALYTA</sequence>
<dbReference type="AlphaFoldDB" id="A0A9K3D9S5"/>
<reference evidence="1 2" key="1">
    <citation type="journal article" date="2018" name="PLoS ONE">
        <title>The draft genome of Kipferlia bialata reveals reductive genome evolution in fornicate parasites.</title>
        <authorList>
            <person name="Tanifuji G."/>
            <person name="Takabayashi S."/>
            <person name="Kume K."/>
            <person name="Takagi M."/>
            <person name="Nakayama T."/>
            <person name="Kamikawa R."/>
            <person name="Inagaki Y."/>
            <person name="Hashimoto T."/>
        </authorList>
    </citation>
    <scope>NUCLEOTIDE SEQUENCE [LARGE SCALE GENOMIC DNA]</scope>
    <source>
        <strain evidence="1">NY0173</strain>
    </source>
</reference>
<protein>
    <submittedName>
        <fullName evidence="1">Uncharacterized protein</fullName>
    </submittedName>
</protein>
<dbReference type="Pfam" id="PF13516">
    <property type="entry name" value="LRR_6"/>
    <property type="match status" value="1"/>
</dbReference>
<evidence type="ECO:0000313" key="1">
    <source>
        <dbReference type="EMBL" id="GIQ89989.1"/>
    </source>
</evidence>
<dbReference type="Gene3D" id="3.80.10.10">
    <property type="entry name" value="Ribonuclease Inhibitor"/>
    <property type="match status" value="1"/>
</dbReference>
<comment type="caution">
    <text evidence="1">The sequence shown here is derived from an EMBL/GenBank/DDBJ whole genome shotgun (WGS) entry which is preliminary data.</text>
</comment>
<dbReference type="OrthoDB" id="120976at2759"/>
<keyword evidence="2" id="KW-1185">Reference proteome</keyword>
<dbReference type="Proteomes" id="UP000265618">
    <property type="component" value="Unassembled WGS sequence"/>
</dbReference>
<evidence type="ECO:0000313" key="2">
    <source>
        <dbReference type="Proteomes" id="UP000265618"/>
    </source>
</evidence>
<feature type="non-terminal residue" evidence="1">
    <location>
        <position position="1"/>
    </location>
</feature>
<proteinExistence type="predicted"/>
<dbReference type="InterPro" id="IPR001611">
    <property type="entry name" value="Leu-rich_rpt"/>
</dbReference>
<organism evidence="1 2">
    <name type="scientific">Kipferlia bialata</name>
    <dbReference type="NCBI Taxonomy" id="797122"/>
    <lineage>
        <taxon>Eukaryota</taxon>
        <taxon>Metamonada</taxon>
        <taxon>Carpediemonas-like organisms</taxon>
        <taxon>Kipferlia</taxon>
    </lineage>
</organism>
<accession>A0A9K3D9S5</accession>
<dbReference type="EMBL" id="BDIP01005644">
    <property type="protein sequence ID" value="GIQ89989.1"/>
    <property type="molecule type" value="Genomic_DNA"/>
</dbReference>
<feature type="non-terminal residue" evidence="1">
    <location>
        <position position="104"/>
    </location>
</feature>
<dbReference type="SUPFAM" id="SSF52047">
    <property type="entry name" value="RNI-like"/>
    <property type="match status" value="1"/>
</dbReference>
<name>A0A9K3D9S5_9EUKA</name>
<gene>
    <name evidence="1" type="ORF">KIPB_012618</name>
</gene>
<dbReference type="InterPro" id="IPR032675">
    <property type="entry name" value="LRR_dom_sf"/>
</dbReference>